<evidence type="ECO:0000313" key="4">
    <source>
        <dbReference type="EMBL" id="MDX7722220.1"/>
    </source>
</evidence>
<organism evidence="3 6">
    <name type="scientific">Aeromonas caviae</name>
    <name type="common">Aeromonas punctata</name>
    <dbReference type="NCBI Taxonomy" id="648"/>
    <lineage>
        <taxon>Bacteria</taxon>
        <taxon>Pseudomonadati</taxon>
        <taxon>Pseudomonadota</taxon>
        <taxon>Gammaproteobacteria</taxon>
        <taxon>Aeromonadales</taxon>
        <taxon>Aeromonadaceae</taxon>
        <taxon>Aeromonas</taxon>
    </lineage>
</organism>
<dbReference type="Proteomes" id="UP000887009">
    <property type="component" value="Unassembled WGS sequence"/>
</dbReference>
<evidence type="ECO:0000313" key="6">
    <source>
        <dbReference type="Proteomes" id="UP001161704"/>
    </source>
</evidence>
<reference evidence="4" key="3">
    <citation type="submission" date="2023-11" db="EMBL/GenBank/DDBJ databases">
        <title>WGS of Aeromonas in Northern Israel.</title>
        <authorList>
            <person name="Hershko Y."/>
        </authorList>
    </citation>
    <scope>NUCLEOTIDE SEQUENCE</scope>
    <source>
        <strain evidence="4">77416</strain>
    </source>
</reference>
<keyword evidence="7" id="KW-1185">Reference proteome</keyword>
<dbReference type="InterPro" id="IPR036665">
    <property type="entry name" value="PTS_IIA_glucitol/sorbitol_sf"/>
</dbReference>
<dbReference type="GO" id="GO:0016301">
    <property type="term" value="F:kinase activity"/>
    <property type="evidence" value="ECO:0007669"/>
    <property type="project" value="TreeGrafter"/>
</dbReference>
<dbReference type="Proteomes" id="UP001161704">
    <property type="component" value="Unassembled WGS sequence"/>
</dbReference>
<accession>A0AA37CWB7</accession>
<protein>
    <submittedName>
        <fullName evidence="3">PTS glucitol/sorbitol transporter subunit IIA</fullName>
    </submittedName>
    <submittedName>
        <fullName evidence="2">PTS sorbitol transporter subunit IIA</fullName>
    </submittedName>
</protein>
<proteinExistence type="predicted"/>
<dbReference type="AlphaFoldDB" id="A0AA37CWB7"/>
<gene>
    <name evidence="2" type="ORF">KAM348_40630</name>
    <name evidence="3" type="ORF">N5I20_20580</name>
    <name evidence="4" type="ORF">SJS77_17460</name>
    <name evidence="5" type="ORF">VCX44_22675</name>
</gene>
<evidence type="ECO:0000313" key="5">
    <source>
        <dbReference type="EMBL" id="MEA9438524.1"/>
    </source>
</evidence>
<dbReference type="EMBL" id="JAWZVU010000118">
    <property type="protein sequence ID" value="MDX7722220.1"/>
    <property type="molecule type" value="Genomic_DNA"/>
</dbReference>
<dbReference type="EMBL" id="BPNL01000083">
    <property type="protein sequence ID" value="GJA56640.1"/>
    <property type="molecule type" value="Genomic_DNA"/>
</dbReference>
<dbReference type="PROSITE" id="PS51097">
    <property type="entry name" value="PTS_EIIA_TYPE_5"/>
    <property type="match status" value="1"/>
</dbReference>
<dbReference type="Proteomes" id="UP001277183">
    <property type="component" value="Unassembled WGS sequence"/>
</dbReference>
<dbReference type="SUPFAM" id="SSF141530">
    <property type="entry name" value="PTSIIA/GutA-like"/>
    <property type="match status" value="1"/>
</dbReference>
<dbReference type="GO" id="GO:0009401">
    <property type="term" value="P:phosphoenolpyruvate-dependent sugar phosphotransferase system"/>
    <property type="evidence" value="ECO:0007669"/>
    <property type="project" value="InterPro"/>
</dbReference>
<evidence type="ECO:0000313" key="2">
    <source>
        <dbReference type="EMBL" id="GJA56640.1"/>
    </source>
</evidence>
<reference evidence="2" key="1">
    <citation type="submission" date="2021-07" db="EMBL/GenBank/DDBJ databases">
        <title>Draft genome sequence of carbapenem-resistant Aeromonas spp. in Japan.</title>
        <authorList>
            <person name="Maehana S."/>
            <person name="Suzuki M."/>
            <person name="Kitasato H."/>
        </authorList>
    </citation>
    <scope>NUCLEOTIDE SEQUENCE</scope>
    <source>
        <strain evidence="2">KAM348</strain>
    </source>
</reference>
<reference evidence="5 7" key="4">
    <citation type="submission" date="2023-12" db="EMBL/GenBank/DDBJ databases">
        <title>Characterization of antibiotic resistance in Aeromonas spp. in hospital effluent.</title>
        <authorList>
            <person name="Negoseki B.R.S."/>
            <person name="Krul D."/>
            <person name="Siqueira A.C."/>
            <person name="Almeida M."/>
            <person name="Mesa D."/>
            <person name="Conte D."/>
            <person name="Dalla-Costa L.M."/>
        </authorList>
    </citation>
    <scope>NUCLEOTIDE SEQUENCE [LARGE SCALE GENOMIC DNA]</scope>
    <source>
        <strain evidence="5 7">36v</strain>
    </source>
</reference>
<dbReference type="InterPro" id="IPR004716">
    <property type="entry name" value="PTS_IIA_glucitol/sorbitol-sp"/>
</dbReference>
<evidence type="ECO:0000313" key="3">
    <source>
        <dbReference type="EMBL" id="MDH1507445.1"/>
    </source>
</evidence>
<dbReference type="Pfam" id="PF03829">
    <property type="entry name" value="PTSIIA_gutA"/>
    <property type="match status" value="1"/>
</dbReference>
<dbReference type="PANTHER" id="PTHR40398:SF1">
    <property type="entry name" value="PTS SYSTEM GLUCITOL_SORBITOL-SPECIFIC EIIA COMPONENT"/>
    <property type="match status" value="1"/>
</dbReference>
<evidence type="ECO:0000256" key="1">
    <source>
        <dbReference type="PROSITE-ProRule" id="PRU00420"/>
    </source>
</evidence>
<sequence>MTMLYQTQVTKIGEFAAEALDDNMMILFDDNAPADVADYCYIHPHAALLDDIKVGGDFVLGQTRFPITAVGDVVNQNLGELGHITIRFDGADEAEYPGTVHVSGTCPTVPELEIGTEITFELN</sequence>
<dbReference type="EMBL" id="JAOCIZ010000123">
    <property type="protein sequence ID" value="MDH1507445.1"/>
    <property type="molecule type" value="Genomic_DNA"/>
</dbReference>
<feature type="modified residue" description="Phosphohistidine; by HPr" evidence="1">
    <location>
        <position position="43"/>
    </location>
</feature>
<dbReference type="GO" id="GO:0008982">
    <property type="term" value="F:protein-N(PI)-phosphohistidine-sugar phosphotransferase activity"/>
    <property type="evidence" value="ECO:0007669"/>
    <property type="project" value="InterPro"/>
</dbReference>
<evidence type="ECO:0000313" key="7">
    <source>
        <dbReference type="Proteomes" id="UP001304847"/>
    </source>
</evidence>
<dbReference type="Gene3D" id="2.40.33.40">
    <property type="entry name" value="Phosphotransferase system, glucitol/sorbitol-specific IIA component"/>
    <property type="match status" value="1"/>
</dbReference>
<reference evidence="3" key="2">
    <citation type="submission" date="2022-09" db="EMBL/GenBank/DDBJ databases">
        <title>Intensive care unit water sources are persistently colonized with multi-drug resistant bacteria and are the site of extensive horizontal gene transfer of antibiotic resistance genes.</title>
        <authorList>
            <person name="Diorio-Toth L."/>
        </authorList>
    </citation>
    <scope>NUCLEOTIDE SEQUENCE</scope>
    <source>
        <strain evidence="3">GD03710</strain>
    </source>
</reference>
<name>A0AA37CWB7_AERCA</name>
<dbReference type="GO" id="GO:0005737">
    <property type="term" value="C:cytoplasm"/>
    <property type="evidence" value="ECO:0007669"/>
    <property type="project" value="InterPro"/>
</dbReference>
<dbReference type="PANTHER" id="PTHR40398">
    <property type="entry name" value="PTS SYSTEM GLUCITOL/SORBITOL-SPECIFIC EIIA COMPONENT"/>
    <property type="match status" value="1"/>
</dbReference>
<dbReference type="Proteomes" id="UP001304847">
    <property type="component" value="Unassembled WGS sequence"/>
</dbReference>
<dbReference type="RefSeq" id="WP_043133535.1">
    <property type="nucleotide sequence ID" value="NZ_BPNL01000083.1"/>
</dbReference>
<dbReference type="EMBL" id="JAYGOJ010000221">
    <property type="protein sequence ID" value="MEA9438524.1"/>
    <property type="molecule type" value="Genomic_DNA"/>
</dbReference>
<comment type="caution">
    <text evidence="3">The sequence shown here is derived from an EMBL/GenBank/DDBJ whole genome shotgun (WGS) entry which is preliminary data.</text>
</comment>